<dbReference type="HOGENOM" id="CLU_036879_1_2_9"/>
<dbReference type="EMBL" id="AMEZ01000022">
    <property type="protein sequence ID" value="EKY28600.1"/>
    <property type="molecule type" value="Genomic_DNA"/>
</dbReference>
<dbReference type="RefSeq" id="WP_005210964.1">
    <property type="nucleotide sequence ID" value="NZ_KB291615.1"/>
</dbReference>
<feature type="transmembrane region" description="Helical" evidence="7">
    <location>
        <begin position="12"/>
        <end position="30"/>
    </location>
</feature>
<evidence type="ECO:0000313" key="10">
    <source>
        <dbReference type="Proteomes" id="UP000010420"/>
    </source>
</evidence>
<evidence type="ECO:0000256" key="2">
    <source>
        <dbReference type="ARBA" id="ARBA00022448"/>
    </source>
</evidence>
<dbReference type="SUPFAM" id="SSF161098">
    <property type="entry name" value="MetI-like"/>
    <property type="match status" value="1"/>
</dbReference>
<feature type="transmembrane region" description="Helical" evidence="7">
    <location>
        <begin position="102"/>
        <end position="122"/>
    </location>
</feature>
<keyword evidence="3" id="KW-1003">Cell membrane</keyword>
<dbReference type="PANTHER" id="PTHR30465">
    <property type="entry name" value="INNER MEMBRANE ABC TRANSPORTER"/>
    <property type="match status" value="1"/>
</dbReference>
<dbReference type="GO" id="GO:0005886">
    <property type="term" value="C:plasma membrane"/>
    <property type="evidence" value="ECO:0007669"/>
    <property type="project" value="UniProtKB-SubCell"/>
</dbReference>
<feature type="transmembrane region" description="Helical" evidence="7">
    <location>
        <begin position="176"/>
        <end position="197"/>
    </location>
</feature>
<dbReference type="PROSITE" id="PS50928">
    <property type="entry name" value="ABC_TM1"/>
    <property type="match status" value="1"/>
</dbReference>
<accession>L1QLJ2</accession>
<keyword evidence="2 7" id="KW-0813">Transport</keyword>
<dbReference type="PANTHER" id="PTHR30465:SF74">
    <property type="entry name" value="OLIGOPEPTIDE TRANSPORT SYSTEM PERMEASE PROTEIN OPPB"/>
    <property type="match status" value="1"/>
</dbReference>
<dbReference type="Proteomes" id="UP000010420">
    <property type="component" value="Unassembled WGS sequence"/>
</dbReference>
<evidence type="ECO:0000313" key="9">
    <source>
        <dbReference type="EMBL" id="EKY28600.1"/>
    </source>
</evidence>
<proteinExistence type="inferred from homology"/>
<feature type="transmembrane region" description="Helical" evidence="7">
    <location>
        <begin position="131"/>
        <end position="156"/>
    </location>
</feature>
<evidence type="ECO:0000256" key="3">
    <source>
        <dbReference type="ARBA" id="ARBA00022475"/>
    </source>
</evidence>
<gene>
    <name evidence="9" type="ORF">HMPREF0216_00653</name>
</gene>
<comment type="similarity">
    <text evidence="7">Belongs to the binding-protein-dependent transport system permease family.</text>
</comment>
<evidence type="ECO:0000256" key="4">
    <source>
        <dbReference type="ARBA" id="ARBA00022692"/>
    </source>
</evidence>
<feature type="domain" description="ABC transmembrane type-1" evidence="8">
    <location>
        <begin position="96"/>
        <end position="307"/>
    </location>
</feature>
<dbReference type="STRING" id="545697.HMPREF0216_00653"/>
<dbReference type="OrthoDB" id="9773221at2"/>
<keyword evidence="6 7" id="KW-0472">Membrane</keyword>
<evidence type="ECO:0000256" key="1">
    <source>
        <dbReference type="ARBA" id="ARBA00004651"/>
    </source>
</evidence>
<keyword evidence="4 7" id="KW-0812">Transmembrane</keyword>
<protein>
    <submittedName>
        <fullName evidence="9">Putative oligopeptide transporter permease</fullName>
    </submittedName>
</protein>
<dbReference type="InterPro" id="IPR000515">
    <property type="entry name" value="MetI-like"/>
</dbReference>
<name>L1QLJ2_9CLOT</name>
<evidence type="ECO:0000256" key="5">
    <source>
        <dbReference type="ARBA" id="ARBA00022989"/>
    </source>
</evidence>
<sequence>MTKYIARRFGEMILTLFLIATSTFFLLGVIPGNALTGKIEKFPEKIQEQMLAKYGYDKPLLERYVITMKNMIFKGDFGQSVNRPGESLNTILRDKMPISTRLGVQQVAVGVTLGIILGIIAAMKRATAIDYIILVVAMILISMPSLVLSLLLQKYGAANSNFFNLPIIGWPSGKDLWFGGWEYTILPTIAGACGYIASYARLMKTSMLDVINQEYVLTARSKGLSEFKVVTRHILRNSFIPIITVLPMTIAGVISGSLFIERVFAIPGIGKYFVEAVQGRDIPMVMGQTIFFSAIYLVVIFVTDILYTVVDPRIKIVKG</sequence>
<organism evidence="9 10">
    <name type="scientific">Clostridium celatum DSM 1785</name>
    <dbReference type="NCBI Taxonomy" id="545697"/>
    <lineage>
        <taxon>Bacteria</taxon>
        <taxon>Bacillati</taxon>
        <taxon>Bacillota</taxon>
        <taxon>Clostridia</taxon>
        <taxon>Eubacteriales</taxon>
        <taxon>Clostridiaceae</taxon>
        <taxon>Clostridium</taxon>
    </lineage>
</organism>
<evidence type="ECO:0000256" key="7">
    <source>
        <dbReference type="RuleBase" id="RU363032"/>
    </source>
</evidence>
<dbReference type="CDD" id="cd06261">
    <property type="entry name" value="TM_PBP2"/>
    <property type="match status" value="1"/>
</dbReference>
<comment type="caution">
    <text evidence="9">The sequence shown here is derived from an EMBL/GenBank/DDBJ whole genome shotgun (WGS) entry which is preliminary data.</text>
</comment>
<keyword evidence="5 7" id="KW-1133">Transmembrane helix</keyword>
<evidence type="ECO:0000259" key="8">
    <source>
        <dbReference type="PROSITE" id="PS50928"/>
    </source>
</evidence>
<dbReference type="eggNOG" id="COG0601">
    <property type="taxonomic scope" value="Bacteria"/>
</dbReference>
<dbReference type="Pfam" id="PF00528">
    <property type="entry name" value="BPD_transp_1"/>
    <property type="match status" value="1"/>
</dbReference>
<feature type="transmembrane region" description="Helical" evidence="7">
    <location>
        <begin position="238"/>
        <end position="260"/>
    </location>
</feature>
<feature type="transmembrane region" description="Helical" evidence="7">
    <location>
        <begin position="290"/>
        <end position="310"/>
    </location>
</feature>
<dbReference type="GO" id="GO:0055085">
    <property type="term" value="P:transmembrane transport"/>
    <property type="evidence" value="ECO:0007669"/>
    <property type="project" value="InterPro"/>
</dbReference>
<reference evidence="9 10" key="1">
    <citation type="submission" date="2012-05" db="EMBL/GenBank/DDBJ databases">
        <authorList>
            <person name="Weinstock G."/>
            <person name="Sodergren E."/>
            <person name="Lobos E.A."/>
            <person name="Fulton L."/>
            <person name="Fulton R."/>
            <person name="Courtney L."/>
            <person name="Fronick C."/>
            <person name="O'Laughlin M."/>
            <person name="Godfrey J."/>
            <person name="Wilson R.M."/>
            <person name="Miner T."/>
            <person name="Farmer C."/>
            <person name="Delehaunty K."/>
            <person name="Cordes M."/>
            <person name="Minx P."/>
            <person name="Tomlinson C."/>
            <person name="Chen J."/>
            <person name="Wollam A."/>
            <person name="Pepin K.H."/>
            <person name="Bhonagiri V."/>
            <person name="Zhang X."/>
            <person name="Suruliraj S."/>
            <person name="Warren W."/>
            <person name="Mitreva M."/>
            <person name="Mardis E.R."/>
            <person name="Wilson R.K."/>
        </authorList>
    </citation>
    <scope>NUCLEOTIDE SEQUENCE [LARGE SCALE GENOMIC DNA]</scope>
    <source>
        <strain evidence="9 10">DSM 1785</strain>
    </source>
</reference>
<keyword evidence="10" id="KW-1185">Reference proteome</keyword>
<dbReference type="InterPro" id="IPR035906">
    <property type="entry name" value="MetI-like_sf"/>
</dbReference>
<dbReference type="Gene3D" id="1.10.3720.10">
    <property type="entry name" value="MetI-like"/>
    <property type="match status" value="1"/>
</dbReference>
<evidence type="ECO:0000256" key="6">
    <source>
        <dbReference type="ARBA" id="ARBA00023136"/>
    </source>
</evidence>
<dbReference type="PATRIC" id="fig|545697.3.peg.646"/>
<dbReference type="AlphaFoldDB" id="L1QLJ2"/>
<comment type="subcellular location">
    <subcellularLocation>
        <location evidence="1 7">Cell membrane</location>
        <topology evidence="1 7">Multi-pass membrane protein</topology>
    </subcellularLocation>
</comment>